<gene>
    <name evidence="12" type="ORF">M408DRAFT_23875</name>
</gene>
<dbReference type="CDD" id="cd11065">
    <property type="entry name" value="CYP64-like"/>
    <property type="match status" value="1"/>
</dbReference>
<keyword evidence="13" id="KW-1185">Reference proteome</keyword>
<dbReference type="Gene3D" id="1.10.630.10">
    <property type="entry name" value="Cytochrome P450"/>
    <property type="match status" value="1"/>
</dbReference>
<evidence type="ECO:0000256" key="3">
    <source>
        <dbReference type="ARBA" id="ARBA00010617"/>
    </source>
</evidence>
<sequence length="501" mass="56143">MDSSTIVYSATALAVPVALALWSISTKPSQPYPPGPKGYPIIGNILDFPKDGWQRAFTAWQKDYGDIVYVNLMGTPFIIINSLKIAEDLCNKRAAIYSNRQKSIMMKELMGWGWNVGLMQPGPEHSAIRKIFRQNLGPLNVPVYDPLVMKETERLVKTLHKFEGDPFEAVVHAVGSVVITLGYGESVNKAHGAELTELNHKALDLAIWVMTRLWLVEIFPSMRYIPAWVPGATFKRIGARAEGMSQRIYHWPWEEARLRYEQGSDDPCIALEHMKLGEELGTAKKAVAVMYGAGVDTTTAVTLNFLYAMMLHPQAQKKIQAEIDQFTGGDRLLSGADRSDLPYADAAWKESIRWHAPVPLGTPRCTSQSDVYDGMYIPKDAMLWLNVALMLRDPRTFESPEVFQPERWLESHNPLVSELPDIQNIAFGFGTRICPGRYLAERAGFAFTMSLLAAYDIVPTGGAPVPDWRDAVWVENLDSRPLDFKCAFVPRSHLAAHLLEH</sequence>
<dbReference type="InterPro" id="IPR002401">
    <property type="entry name" value="Cyt_P450_E_grp-I"/>
</dbReference>
<feature type="binding site" description="axial binding residue" evidence="9">
    <location>
        <position position="434"/>
    </location>
    <ligand>
        <name>heme</name>
        <dbReference type="ChEBI" id="CHEBI:30413"/>
    </ligand>
    <ligandPart>
        <name>Fe</name>
        <dbReference type="ChEBI" id="CHEBI:18248"/>
    </ligandPart>
</feature>
<evidence type="ECO:0000256" key="1">
    <source>
        <dbReference type="ARBA" id="ARBA00001971"/>
    </source>
</evidence>
<accession>A0A0C2WPN3</accession>
<protein>
    <recommendedName>
        <fullName evidence="14">Cytochrome P450</fullName>
    </recommendedName>
</protein>
<dbReference type="OrthoDB" id="2789670at2759"/>
<dbReference type="SUPFAM" id="SSF48264">
    <property type="entry name" value="Cytochrome P450"/>
    <property type="match status" value="1"/>
</dbReference>
<keyword evidence="7 9" id="KW-0408">Iron</keyword>
<organism evidence="12 13">
    <name type="scientific">Serendipita vermifera MAFF 305830</name>
    <dbReference type="NCBI Taxonomy" id="933852"/>
    <lineage>
        <taxon>Eukaryota</taxon>
        <taxon>Fungi</taxon>
        <taxon>Dikarya</taxon>
        <taxon>Basidiomycota</taxon>
        <taxon>Agaricomycotina</taxon>
        <taxon>Agaricomycetes</taxon>
        <taxon>Sebacinales</taxon>
        <taxon>Serendipitaceae</taxon>
        <taxon>Serendipita</taxon>
    </lineage>
</organism>
<keyword evidence="6 10" id="KW-0560">Oxidoreductase</keyword>
<dbReference type="InterPro" id="IPR001128">
    <property type="entry name" value="Cyt_P450"/>
</dbReference>
<comment type="pathway">
    <text evidence="2">Secondary metabolite biosynthesis.</text>
</comment>
<comment type="similarity">
    <text evidence="3 10">Belongs to the cytochrome P450 family.</text>
</comment>
<dbReference type="InterPro" id="IPR017972">
    <property type="entry name" value="Cyt_P450_CS"/>
</dbReference>
<dbReference type="GO" id="GO:0020037">
    <property type="term" value="F:heme binding"/>
    <property type="evidence" value="ECO:0007669"/>
    <property type="project" value="InterPro"/>
</dbReference>
<evidence type="ECO:0000256" key="2">
    <source>
        <dbReference type="ARBA" id="ARBA00005179"/>
    </source>
</evidence>
<comment type="cofactor">
    <cofactor evidence="1 9">
        <name>heme</name>
        <dbReference type="ChEBI" id="CHEBI:30413"/>
    </cofactor>
</comment>
<evidence type="ECO:0000256" key="4">
    <source>
        <dbReference type="ARBA" id="ARBA00022617"/>
    </source>
</evidence>
<reference evidence="12 13" key="1">
    <citation type="submission" date="2014-04" db="EMBL/GenBank/DDBJ databases">
        <authorList>
            <consortium name="DOE Joint Genome Institute"/>
            <person name="Kuo A."/>
            <person name="Zuccaro A."/>
            <person name="Kohler A."/>
            <person name="Nagy L.G."/>
            <person name="Floudas D."/>
            <person name="Copeland A."/>
            <person name="Barry K.W."/>
            <person name="Cichocki N."/>
            <person name="Veneault-Fourrey C."/>
            <person name="LaButti K."/>
            <person name="Lindquist E.A."/>
            <person name="Lipzen A."/>
            <person name="Lundell T."/>
            <person name="Morin E."/>
            <person name="Murat C."/>
            <person name="Sun H."/>
            <person name="Tunlid A."/>
            <person name="Henrissat B."/>
            <person name="Grigoriev I.V."/>
            <person name="Hibbett D.S."/>
            <person name="Martin F."/>
            <person name="Nordberg H.P."/>
            <person name="Cantor M.N."/>
            <person name="Hua S.X."/>
        </authorList>
    </citation>
    <scope>NUCLEOTIDE SEQUENCE [LARGE SCALE GENOMIC DNA]</scope>
    <source>
        <strain evidence="12 13">MAFF 305830</strain>
    </source>
</reference>
<keyword evidence="8 10" id="KW-0503">Monooxygenase</keyword>
<proteinExistence type="inferred from homology"/>
<reference evidence="13" key="2">
    <citation type="submission" date="2015-01" db="EMBL/GenBank/DDBJ databases">
        <title>Evolutionary Origins and Diversification of the Mycorrhizal Mutualists.</title>
        <authorList>
            <consortium name="DOE Joint Genome Institute"/>
            <consortium name="Mycorrhizal Genomics Consortium"/>
            <person name="Kohler A."/>
            <person name="Kuo A."/>
            <person name="Nagy L.G."/>
            <person name="Floudas D."/>
            <person name="Copeland A."/>
            <person name="Barry K.W."/>
            <person name="Cichocki N."/>
            <person name="Veneault-Fourrey C."/>
            <person name="LaButti K."/>
            <person name="Lindquist E.A."/>
            <person name="Lipzen A."/>
            <person name="Lundell T."/>
            <person name="Morin E."/>
            <person name="Murat C."/>
            <person name="Riley R."/>
            <person name="Ohm R."/>
            <person name="Sun H."/>
            <person name="Tunlid A."/>
            <person name="Henrissat B."/>
            <person name="Grigoriev I.V."/>
            <person name="Hibbett D.S."/>
            <person name="Martin F."/>
        </authorList>
    </citation>
    <scope>NUCLEOTIDE SEQUENCE [LARGE SCALE GENOMIC DNA]</scope>
    <source>
        <strain evidence="13">MAFF 305830</strain>
    </source>
</reference>
<keyword evidence="11" id="KW-0732">Signal</keyword>
<feature type="signal peptide" evidence="11">
    <location>
        <begin position="1"/>
        <end position="20"/>
    </location>
</feature>
<dbReference type="PANTHER" id="PTHR46300">
    <property type="entry name" value="P450, PUTATIVE (EUROFUNG)-RELATED-RELATED"/>
    <property type="match status" value="1"/>
</dbReference>
<evidence type="ECO:0000256" key="9">
    <source>
        <dbReference type="PIRSR" id="PIRSR602401-1"/>
    </source>
</evidence>
<evidence type="ECO:0000256" key="11">
    <source>
        <dbReference type="SAM" id="SignalP"/>
    </source>
</evidence>
<dbReference type="GO" id="GO:0016705">
    <property type="term" value="F:oxidoreductase activity, acting on paired donors, with incorporation or reduction of molecular oxygen"/>
    <property type="evidence" value="ECO:0007669"/>
    <property type="project" value="InterPro"/>
</dbReference>
<evidence type="ECO:0008006" key="14">
    <source>
        <dbReference type="Google" id="ProtNLM"/>
    </source>
</evidence>
<dbReference type="InterPro" id="IPR050364">
    <property type="entry name" value="Cytochrome_P450_fung"/>
</dbReference>
<evidence type="ECO:0000256" key="10">
    <source>
        <dbReference type="RuleBase" id="RU000461"/>
    </source>
</evidence>
<evidence type="ECO:0000256" key="6">
    <source>
        <dbReference type="ARBA" id="ARBA00023002"/>
    </source>
</evidence>
<evidence type="ECO:0000256" key="8">
    <source>
        <dbReference type="ARBA" id="ARBA00023033"/>
    </source>
</evidence>
<dbReference type="STRING" id="933852.A0A0C2WPN3"/>
<dbReference type="PROSITE" id="PS00086">
    <property type="entry name" value="CYTOCHROME_P450"/>
    <property type="match status" value="1"/>
</dbReference>
<evidence type="ECO:0000256" key="7">
    <source>
        <dbReference type="ARBA" id="ARBA00023004"/>
    </source>
</evidence>
<evidence type="ECO:0000256" key="5">
    <source>
        <dbReference type="ARBA" id="ARBA00022723"/>
    </source>
</evidence>
<evidence type="ECO:0000313" key="12">
    <source>
        <dbReference type="EMBL" id="KIM28163.1"/>
    </source>
</evidence>
<dbReference type="GO" id="GO:0004497">
    <property type="term" value="F:monooxygenase activity"/>
    <property type="evidence" value="ECO:0007669"/>
    <property type="project" value="UniProtKB-KW"/>
</dbReference>
<dbReference type="PANTHER" id="PTHR46300:SF7">
    <property type="entry name" value="P450, PUTATIVE (EUROFUNG)-RELATED"/>
    <property type="match status" value="1"/>
</dbReference>
<keyword evidence="4 9" id="KW-0349">Heme</keyword>
<dbReference type="PRINTS" id="PR00463">
    <property type="entry name" value="EP450I"/>
</dbReference>
<dbReference type="InterPro" id="IPR036396">
    <property type="entry name" value="Cyt_P450_sf"/>
</dbReference>
<keyword evidence="5 9" id="KW-0479">Metal-binding</keyword>
<dbReference type="AlphaFoldDB" id="A0A0C2WPN3"/>
<feature type="chain" id="PRO_5002173705" description="Cytochrome P450" evidence="11">
    <location>
        <begin position="21"/>
        <end position="501"/>
    </location>
</feature>
<name>A0A0C2WPN3_SERVB</name>
<dbReference type="GO" id="GO:0005506">
    <property type="term" value="F:iron ion binding"/>
    <property type="evidence" value="ECO:0007669"/>
    <property type="project" value="InterPro"/>
</dbReference>
<dbReference type="Pfam" id="PF00067">
    <property type="entry name" value="p450"/>
    <property type="match status" value="1"/>
</dbReference>
<evidence type="ECO:0000313" key="13">
    <source>
        <dbReference type="Proteomes" id="UP000054097"/>
    </source>
</evidence>
<dbReference type="Proteomes" id="UP000054097">
    <property type="component" value="Unassembled WGS sequence"/>
</dbReference>
<dbReference type="EMBL" id="KN824294">
    <property type="protein sequence ID" value="KIM28163.1"/>
    <property type="molecule type" value="Genomic_DNA"/>
</dbReference>
<dbReference type="HOGENOM" id="CLU_001570_2_3_1"/>